<dbReference type="Pfam" id="PF13419">
    <property type="entry name" value="HAD_2"/>
    <property type="match status" value="1"/>
</dbReference>
<dbReference type="InterPro" id="IPR036412">
    <property type="entry name" value="HAD-like_sf"/>
</dbReference>
<dbReference type="FunFam" id="3.40.50.1000:FF:000022">
    <property type="entry name" value="Phosphoglycolate phosphatase"/>
    <property type="match status" value="1"/>
</dbReference>
<comment type="cofactor">
    <cofactor evidence="1">
        <name>Mg(2+)</name>
        <dbReference type="ChEBI" id="CHEBI:18420"/>
    </cofactor>
</comment>
<dbReference type="PANTHER" id="PTHR43434">
    <property type="entry name" value="PHOSPHOGLYCOLATE PHOSPHATASE"/>
    <property type="match status" value="1"/>
</dbReference>
<dbReference type="PANTHER" id="PTHR43434:SF20">
    <property type="entry name" value="5'-NUCLEOTIDASE"/>
    <property type="match status" value="1"/>
</dbReference>
<dbReference type="InterPro" id="IPR023198">
    <property type="entry name" value="PGP-like_dom2"/>
</dbReference>
<dbReference type="GO" id="GO:0016791">
    <property type="term" value="F:phosphatase activity"/>
    <property type="evidence" value="ECO:0007669"/>
    <property type="project" value="UniProtKB-ARBA"/>
</dbReference>
<dbReference type="Gene3D" id="3.40.50.1000">
    <property type="entry name" value="HAD superfamily/HAD-like"/>
    <property type="match status" value="1"/>
</dbReference>
<dbReference type="InterPro" id="IPR023214">
    <property type="entry name" value="HAD_sf"/>
</dbReference>
<protein>
    <submittedName>
        <fullName evidence="4">Phosphoglycolate phosphatase</fullName>
    </submittedName>
</protein>
<dbReference type="CDD" id="cd04302">
    <property type="entry name" value="HAD_5NT"/>
    <property type="match status" value="1"/>
</dbReference>
<keyword evidence="2" id="KW-0479">Metal-binding</keyword>
<organism evidence="4 5">
    <name type="scientific">Ectopseudomonas oleovorans</name>
    <name type="common">Pseudomonas oleovorans</name>
    <dbReference type="NCBI Taxonomy" id="301"/>
    <lineage>
        <taxon>Bacteria</taxon>
        <taxon>Pseudomonadati</taxon>
        <taxon>Pseudomonadota</taxon>
        <taxon>Gammaproteobacteria</taxon>
        <taxon>Pseudomonadales</taxon>
        <taxon>Pseudomonadaceae</taxon>
        <taxon>Ectopseudomonas</taxon>
    </lineage>
</organism>
<proteinExistence type="predicted"/>
<evidence type="ECO:0000256" key="2">
    <source>
        <dbReference type="ARBA" id="ARBA00022723"/>
    </source>
</evidence>
<name>A0A397M6I2_ECTOL</name>
<gene>
    <name evidence="4" type="ORF">DFO61_4614</name>
</gene>
<comment type="caution">
    <text evidence="4">The sequence shown here is derived from an EMBL/GenBank/DDBJ whole genome shotgun (WGS) entry which is preliminary data.</text>
</comment>
<dbReference type="Proteomes" id="UP000265836">
    <property type="component" value="Unassembled WGS sequence"/>
</dbReference>
<dbReference type="InterPro" id="IPR050155">
    <property type="entry name" value="HAD-like_hydrolase_sf"/>
</dbReference>
<dbReference type="EMBL" id="QXDA01000008">
    <property type="protein sequence ID" value="RIA19269.1"/>
    <property type="molecule type" value="Genomic_DNA"/>
</dbReference>
<evidence type="ECO:0000256" key="3">
    <source>
        <dbReference type="SAM" id="MobiDB-lite"/>
    </source>
</evidence>
<evidence type="ECO:0000256" key="1">
    <source>
        <dbReference type="ARBA" id="ARBA00001946"/>
    </source>
</evidence>
<reference evidence="4 5" key="1">
    <citation type="submission" date="2018-08" db="EMBL/GenBank/DDBJ databases">
        <title>Genome sequencing of rice bacterial endophytes.</title>
        <authorList>
            <person name="Venturi V."/>
        </authorList>
    </citation>
    <scope>NUCLEOTIDE SEQUENCE [LARGE SCALE GENOMIC DNA]</scope>
    <source>
        <strain evidence="4 5">E1205</strain>
    </source>
</reference>
<sequence>MFLTTKTDEWRKPAVRSSGQMKQNDSEWLGSIERNPERWVLRAIALSFVSLRTGEVRRAMHYSNILFDLDGTLTDPREGITRSVQYALSKLGIDEPDLTALEHFIGPPLLQCFMATYALDEATGWQAVNHYRERFRVTGLYENRVFEGVETLLDALVAQGRTLYIATSKPTVFAEEIARHFGFARYFKRIYGSELDGTRTNKVELLAHLLESEGLAPDSALMIGDRKHDLIGARSNGLHAAAVGYGFGSREELAGEVPAYHFDTLVQLHEAFRR</sequence>
<evidence type="ECO:0000313" key="4">
    <source>
        <dbReference type="EMBL" id="RIA19269.1"/>
    </source>
</evidence>
<accession>A0A397M6I2</accession>
<feature type="region of interest" description="Disordered" evidence="3">
    <location>
        <begin position="1"/>
        <end position="22"/>
    </location>
</feature>
<feature type="compositionally biased region" description="Basic and acidic residues" evidence="3">
    <location>
        <begin position="1"/>
        <end position="12"/>
    </location>
</feature>
<dbReference type="GO" id="GO:0046872">
    <property type="term" value="F:metal ion binding"/>
    <property type="evidence" value="ECO:0007669"/>
    <property type="project" value="UniProtKB-KW"/>
</dbReference>
<dbReference type="GO" id="GO:0005829">
    <property type="term" value="C:cytosol"/>
    <property type="evidence" value="ECO:0007669"/>
    <property type="project" value="TreeGrafter"/>
</dbReference>
<dbReference type="GO" id="GO:0004713">
    <property type="term" value="F:protein tyrosine kinase activity"/>
    <property type="evidence" value="ECO:0007669"/>
    <property type="project" value="TreeGrafter"/>
</dbReference>
<evidence type="ECO:0000313" key="5">
    <source>
        <dbReference type="Proteomes" id="UP000265836"/>
    </source>
</evidence>
<dbReference type="SUPFAM" id="SSF56784">
    <property type="entry name" value="HAD-like"/>
    <property type="match status" value="1"/>
</dbReference>
<dbReference type="AlphaFoldDB" id="A0A397M6I2"/>
<dbReference type="InterPro" id="IPR041492">
    <property type="entry name" value="HAD_2"/>
</dbReference>
<dbReference type="Gene3D" id="1.10.150.240">
    <property type="entry name" value="Putative phosphatase, domain 2"/>
    <property type="match status" value="1"/>
</dbReference>